<proteinExistence type="predicted"/>
<evidence type="ECO:0000313" key="2">
    <source>
        <dbReference type="EMBL" id="RSX58430.1"/>
    </source>
</evidence>
<reference evidence="2 3" key="1">
    <citation type="submission" date="2018-09" db="EMBL/GenBank/DDBJ databases">
        <title>Characterization of the phylogenetic diversity of five novel species belonging to the genus Bifidobacterium.</title>
        <authorList>
            <person name="Lugli G.A."/>
            <person name="Duranti S."/>
            <person name="Milani C."/>
        </authorList>
    </citation>
    <scope>NUCLEOTIDE SEQUENCE [LARGE SCALE GENOMIC DNA]</scope>
    <source>
        <strain evidence="2 3">2033B</strain>
    </source>
</reference>
<dbReference type="InterPro" id="IPR038461">
    <property type="entry name" value="Schlafen_AlbA_2_dom_sf"/>
</dbReference>
<evidence type="ECO:0000313" key="3">
    <source>
        <dbReference type="Proteomes" id="UP000287470"/>
    </source>
</evidence>
<dbReference type="PANTHER" id="PTHR30595:SF6">
    <property type="entry name" value="SCHLAFEN ALBA-2 DOMAIN-CONTAINING PROTEIN"/>
    <property type="match status" value="1"/>
</dbReference>
<protein>
    <submittedName>
        <fullName evidence="2">Transcriptional regulator</fullName>
    </submittedName>
</protein>
<sequence>MNATELESILGQGEGVSIEFKRCGVQPEADVFETVCSFNNRFGGSIYLGVLDDGTVEGVNRSQAIAIERNLVNVVGNPKLFNVAPAIETERIEYDGRLVIRIWVPAGPTVVSFKHVIYDRVADVDRRITSEAQIAQMHIRKQNHFSEQRVYRYLTPSDFRFDLLPRVRKMATLKTPGHP</sequence>
<name>A0A430FWF2_9BIFI</name>
<organism evidence="2 3">
    <name type="scientific">Bifidobacterium samirii</name>
    <dbReference type="NCBI Taxonomy" id="2306974"/>
    <lineage>
        <taxon>Bacteria</taxon>
        <taxon>Bacillati</taxon>
        <taxon>Actinomycetota</taxon>
        <taxon>Actinomycetes</taxon>
        <taxon>Bifidobacteriales</taxon>
        <taxon>Bifidobacteriaceae</taxon>
        <taxon>Bifidobacterium</taxon>
    </lineage>
</organism>
<keyword evidence="3" id="KW-1185">Reference proteome</keyword>
<dbReference type="EMBL" id="QXGK01000002">
    <property type="protein sequence ID" value="RSX58430.1"/>
    <property type="molecule type" value="Genomic_DNA"/>
</dbReference>
<dbReference type="InterPro" id="IPR007421">
    <property type="entry name" value="Schlafen_AlbA_2_dom"/>
</dbReference>
<feature type="domain" description="Schlafen AlbA-2" evidence="1">
    <location>
        <begin position="14"/>
        <end position="127"/>
    </location>
</feature>
<dbReference type="RefSeq" id="WP_125967584.1">
    <property type="nucleotide sequence ID" value="NZ_QXGK01000002.1"/>
</dbReference>
<dbReference type="Pfam" id="PF04326">
    <property type="entry name" value="SLFN_AlbA_2"/>
    <property type="match status" value="1"/>
</dbReference>
<accession>A0A430FWF2</accession>
<dbReference type="Gene3D" id="3.30.950.30">
    <property type="entry name" value="Schlafen, AAA domain"/>
    <property type="match status" value="1"/>
</dbReference>
<dbReference type="PANTHER" id="PTHR30595">
    <property type="entry name" value="GLPR-RELATED TRANSCRIPTIONAL REPRESSOR"/>
    <property type="match status" value="1"/>
</dbReference>
<dbReference type="AlphaFoldDB" id="A0A430FWF2"/>
<evidence type="ECO:0000259" key="1">
    <source>
        <dbReference type="Pfam" id="PF04326"/>
    </source>
</evidence>
<dbReference type="OrthoDB" id="9798761at2"/>
<dbReference type="Proteomes" id="UP000287470">
    <property type="component" value="Unassembled WGS sequence"/>
</dbReference>
<comment type="caution">
    <text evidence="2">The sequence shown here is derived from an EMBL/GenBank/DDBJ whole genome shotgun (WGS) entry which is preliminary data.</text>
</comment>
<gene>
    <name evidence="2" type="ORF">D2E24_0309</name>
</gene>